<proteinExistence type="predicted"/>
<dbReference type="SUPFAM" id="SSF48008">
    <property type="entry name" value="GntR ligand-binding domain-like"/>
    <property type="match status" value="1"/>
</dbReference>
<dbReference type="EMBL" id="JAFEMC010000003">
    <property type="protein sequence ID" value="MBM6577039.1"/>
    <property type="molecule type" value="Genomic_DNA"/>
</dbReference>
<evidence type="ECO:0000259" key="4">
    <source>
        <dbReference type="PROSITE" id="PS50949"/>
    </source>
</evidence>
<keyword evidence="2" id="KW-0238">DNA-binding</keyword>
<evidence type="ECO:0000313" key="5">
    <source>
        <dbReference type="EMBL" id="MBM6577039.1"/>
    </source>
</evidence>
<keyword evidence="1" id="KW-0805">Transcription regulation</keyword>
<keyword evidence="3" id="KW-0804">Transcription</keyword>
<sequence>MLHANIGEDHVTGDMVGGEGGLQVRGQLGRNLTFGLLEVLGRSIVVGEYRGRAFPTEAELVKLHGVSRSVTREAVKMLGAKGLLGARPKQGTFVQPDEQWNLFDTDVLRWLLERKSSIVLLRRFNELRIGVEPQAAWLAAQRATADQRAAIAAGLVRMHDAEMGDDDTLDADIAFHVAILRASNNPFFVQFREVVSTALRTSIRFTNRISGRSASIADHAAVADAIQAGDAAAARAAMAKLIDDVLQLIERDADQRE</sequence>
<evidence type="ECO:0000256" key="2">
    <source>
        <dbReference type="ARBA" id="ARBA00023125"/>
    </source>
</evidence>
<dbReference type="SMART" id="SM00895">
    <property type="entry name" value="FCD"/>
    <property type="match status" value="1"/>
</dbReference>
<dbReference type="SMART" id="SM00345">
    <property type="entry name" value="HTH_GNTR"/>
    <property type="match status" value="1"/>
</dbReference>
<dbReference type="Gene3D" id="1.10.10.10">
    <property type="entry name" value="Winged helix-like DNA-binding domain superfamily/Winged helix DNA-binding domain"/>
    <property type="match status" value="1"/>
</dbReference>
<dbReference type="SUPFAM" id="SSF46785">
    <property type="entry name" value="Winged helix' DNA-binding domain"/>
    <property type="match status" value="1"/>
</dbReference>
<dbReference type="PANTHER" id="PTHR43537">
    <property type="entry name" value="TRANSCRIPTIONAL REGULATOR, GNTR FAMILY"/>
    <property type="match status" value="1"/>
</dbReference>
<dbReference type="PROSITE" id="PS50949">
    <property type="entry name" value="HTH_GNTR"/>
    <property type="match status" value="1"/>
</dbReference>
<gene>
    <name evidence="5" type="ORF">ILT43_11715</name>
</gene>
<protein>
    <submittedName>
        <fullName evidence="5">FadR family transcriptional regulator</fullName>
    </submittedName>
</protein>
<evidence type="ECO:0000256" key="1">
    <source>
        <dbReference type="ARBA" id="ARBA00023015"/>
    </source>
</evidence>
<dbReference type="PRINTS" id="PR00035">
    <property type="entry name" value="HTHGNTR"/>
</dbReference>
<dbReference type="Proteomes" id="UP000763641">
    <property type="component" value="Unassembled WGS sequence"/>
</dbReference>
<dbReference type="InterPro" id="IPR000524">
    <property type="entry name" value="Tscrpt_reg_HTH_GntR"/>
</dbReference>
<dbReference type="PANTHER" id="PTHR43537:SF44">
    <property type="entry name" value="GNTR FAMILY REGULATORY PROTEIN"/>
    <property type="match status" value="1"/>
</dbReference>
<dbReference type="InterPro" id="IPR011711">
    <property type="entry name" value="GntR_C"/>
</dbReference>
<dbReference type="InterPro" id="IPR036390">
    <property type="entry name" value="WH_DNA-bd_sf"/>
</dbReference>
<accession>A0ABS2D7W8</accession>
<comment type="caution">
    <text evidence="5">The sequence shown here is derived from an EMBL/GenBank/DDBJ whole genome shotgun (WGS) entry which is preliminary data.</text>
</comment>
<dbReference type="Pfam" id="PF00392">
    <property type="entry name" value="GntR"/>
    <property type="match status" value="1"/>
</dbReference>
<name>A0ABS2D7W8_9SPHN</name>
<dbReference type="Gene3D" id="1.20.120.530">
    <property type="entry name" value="GntR ligand-binding domain-like"/>
    <property type="match status" value="1"/>
</dbReference>
<dbReference type="InterPro" id="IPR008920">
    <property type="entry name" value="TF_FadR/GntR_C"/>
</dbReference>
<keyword evidence="6" id="KW-1185">Reference proteome</keyword>
<dbReference type="InterPro" id="IPR036388">
    <property type="entry name" value="WH-like_DNA-bd_sf"/>
</dbReference>
<organism evidence="5 6">
    <name type="scientific">Sphingomonas longa</name>
    <dbReference type="NCBI Taxonomy" id="2778730"/>
    <lineage>
        <taxon>Bacteria</taxon>
        <taxon>Pseudomonadati</taxon>
        <taxon>Pseudomonadota</taxon>
        <taxon>Alphaproteobacteria</taxon>
        <taxon>Sphingomonadales</taxon>
        <taxon>Sphingomonadaceae</taxon>
        <taxon>Sphingomonas</taxon>
    </lineage>
</organism>
<dbReference type="Pfam" id="PF07729">
    <property type="entry name" value="FCD"/>
    <property type="match status" value="1"/>
</dbReference>
<evidence type="ECO:0000256" key="3">
    <source>
        <dbReference type="ARBA" id="ARBA00023163"/>
    </source>
</evidence>
<evidence type="ECO:0000313" key="6">
    <source>
        <dbReference type="Proteomes" id="UP000763641"/>
    </source>
</evidence>
<feature type="domain" description="HTH gntR-type" evidence="4">
    <location>
        <begin position="30"/>
        <end position="97"/>
    </location>
</feature>
<reference evidence="5 6" key="1">
    <citation type="submission" date="2020-12" db="EMBL/GenBank/DDBJ databases">
        <title>Sphingomonas sp.</title>
        <authorList>
            <person name="Kim M.K."/>
        </authorList>
    </citation>
    <scope>NUCLEOTIDE SEQUENCE [LARGE SCALE GENOMIC DNA]</scope>
    <source>
        <strain evidence="5 6">BT552</strain>
    </source>
</reference>